<proteinExistence type="predicted"/>
<gene>
    <name evidence="1" type="ORF">A4U43_C07F16030</name>
</gene>
<reference evidence="2" key="1">
    <citation type="journal article" date="2017" name="Nat. Commun.">
        <title>The asparagus genome sheds light on the origin and evolution of a young Y chromosome.</title>
        <authorList>
            <person name="Harkess A."/>
            <person name="Zhou J."/>
            <person name="Xu C."/>
            <person name="Bowers J.E."/>
            <person name="Van der Hulst R."/>
            <person name="Ayyampalayam S."/>
            <person name="Mercati F."/>
            <person name="Riccardi P."/>
            <person name="McKain M.R."/>
            <person name="Kakrana A."/>
            <person name="Tang H."/>
            <person name="Ray J."/>
            <person name="Groenendijk J."/>
            <person name="Arikit S."/>
            <person name="Mathioni S.M."/>
            <person name="Nakano M."/>
            <person name="Shan H."/>
            <person name="Telgmann-Rauber A."/>
            <person name="Kanno A."/>
            <person name="Yue Z."/>
            <person name="Chen H."/>
            <person name="Li W."/>
            <person name="Chen Y."/>
            <person name="Xu X."/>
            <person name="Zhang Y."/>
            <person name="Luo S."/>
            <person name="Chen H."/>
            <person name="Gao J."/>
            <person name="Mao Z."/>
            <person name="Pires J.C."/>
            <person name="Luo M."/>
            <person name="Kudrna D."/>
            <person name="Wing R.A."/>
            <person name="Meyers B.C."/>
            <person name="Yi K."/>
            <person name="Kong H."/>
            <person name="Lavrijsen P."/>
            <person name="Sunseri F."/>
            <person name="Falavigna A."/>
            <person name="Ye Y."/>
            <person name="Leebens-Mack J.H."/>
            <person name="Chen G."/>
        </authorList>
    </citation>
    <scope>NUCLEOTIDE SEQUENCE [LARGE SCALE GENOMIC DNA]</scope>
    <source>
        <strain evidence="2">cv. DH0086</strain>
    </source>
</reference>
<evidence type="ECO:0008006" key="3">
    <source>
        <dbReference type="Google" id="ProtNLM"/>
    </source>
</evidence>
<dbReference type="AlphaFoldDB" id="A0A5P1ECB3"/>
<dbReference type="Gramene" id="ONK63516">
    <property type="protein sequence ID" value="ONK63516"/>
    <property type="gene ID" value="A4U43_C07F16030"/>
</dbReference>
<dbReference type="Proteomes" id="UP000243459">
    <property type="component" value="Chromosome 7"/>
</dbReference>
<organism evidence="1 2">
    <name type="scientific">Asparagus officinalis</name>
    <name type="common">Garden asparagus</name>
    <dbReference type="NCBI Taxonomy" id="4686"/>
    <lineage>
        <taxon>Eukaryota</taxon>
        <taxon>Viridiplantae</taxon>
        <taxon>Streptophyta</taxon>
        <taxon>Embryophyta</taxon>
        <taxon>Tracheophyta</taxon>
        <taxon>Spermatophyta</taxon>
        <taxon>Magnoliopsida</taxon>
        <taxon>Liliopsida</taxon>
        <taxon>Asparagales</taxon>
        <taxon>Asparagaceae</taxon>
        <taxon>Asparagoideae</taxon>
        <taxon>Asparagus</taxon>
    </lineage>
</organism>
<keyword evidence="2" id="KW-1185">Reference proteome</keyword>
<accession>A0A5P1ECB3</accession>
<dbReference type="EMBL" id="CM007387">
    <property type="protein sequence ID" value="ONK63516.1"/>
    <property type="molecule type" value="Genomic_DNA"/>
</dbReference>
<evidence type="ECO:0000313" key="1">
    <source>
        <dbReference type="EMBL" id="ONK63516.1"/>
    </source>
</evidence>
<evidence type="ECO:0000313" key="2">
    <source>
        <dbReference type="Proteomes" id="UP000243459"/>
    </source>
</evidence>
<protein>
    <recommendedName>
        <fullName evidence="3">Aminotransferase-like plant mobile domain-containing protein</fullName>
    </recommendedName>
</protein>
<name>A0A5P1ECB3_ASPOF</name>
<sequence length="454" mass="51206">MIKFPRCSTLRILITDLDLETPVGHAQFPKPAFIFGDRIPVDDHLTYVEDSKLLRRVDNRFLFLPSMKRMYPLSYFLNVICRRGLTFDIVREKENVSLGFGRWARTQIGGQLKGLRPGLFEKKELVQEMPRPANIFIRQFLATQGEFSTQTFRSSGWVCSREGGWWTRMVDFVLEELKESLTQSGLTIPVLAVRRGVVQSFHNFFAMLEKYNPDSCTFFTPAGELGFALHEMQAVSGLPLGKTPYEEFIPTTEELSLLKVAHPEIYATFWELMCHFHICAQVFGMRGGGIMHTTWAEYLFQNLNRKDVAVSRVAVISRKDAKARITASSATYKTEHAEDDFEAGAEFESFHYQATVPISDTALLAGFFMIWLKRCVVPSRPIETILAEVVYPAVLQAHGRPPLNSYPTMVGSGYVGGAHSSSGELSDDTGGGNLLLPQQSRRFHSWGHLGLGEE</sequence>